<gene>
    <name evidence="8" type="ORF">GNH96_12940</name>
</gene>
<dbReference type="SUPFAM" id="SSF82866">
    <property type="entry name" value="Multidrug efflux transporter AcrB transmembrane domain"/>
    <property type="match status" value="2"/>
</dbReference>
<feature type="transmembrane region" description="Helical" evidence="6">
    <location>
        <begin position="875"/>
        <end position="897"/>
    </location>
</feature>
<feature type="transmembrane region" description="Helical" evidence="6">
    <location>
        <begin position="345"/>
        <end position="365"/>
    </location>
</feature>
<evidence type="ECO:0000256" key="1">
    <source>
        <dbReference type="ARBA" id="ARBA00004651"/>
    </source>
</evidence>
<feature type="transmembrane region" description="Helical" evidence="6">
    <location>
        <begin position="422"/>
        <end position="446"/>
    </location>
</feature>
<keyword evidence="5 6" id="KW-0472">Membrane</keyword>
<feature type="transmembrane region" description="Helical" evidence="6">
    <location>
        <begin position="320"/>
        <end position="339"/>
    </location>
</feature>
<sequence length="907" mass="96848">MNIPQWAATVAERFARRPWWILAVAVAFSVLSLWAVSQLPVYTSRQALLPHDNAVAARFDGFLKKFGAASDLIVVLEGAPSDELKTFADELAAALAAEPEIAQATARVDLDFLLEHAYLAVPEDRLKALAGALDRLAGAPIPSDASQIDAALDRLRERLDEAPAAPDAGIDIPTAETGLKLLAVLLDEWRRWLAADEVPAALDWGRLLAGQGGSEVANEGYFVSRDGRMYFLFVHPASASEDFTTTGPFIEKVRAVAATQAAKTRAAGRAAPKVGLTGLPAIEYEEHVSIRHDIALVVGSSAGLIVLLILAVVRSWRWALVIFVPMGLGVLWSLGLVLVTVGHLTLITASFIAILFGLGADYGIFTSARIAEERHSGKPLAEAIGAGIGASFQAVFTAGGASVMIFGALATVDFPGFSELGLVAAKGVLLILVSTWMVQPALYALLPPRLQPLPVAASAREIKPGRWPYRGSIAATLVAGSLAAAVFGIVWGYELPFDYDVLSLLPKDSEAAHYQSRMVAESDYQAEVVIFTARDMAEARRIAADAAKLGSVAKVQSLADLFPPDADARARNARRVGELAAAGAYAAKAAGLAGIGLPDRTFGRVRAVLERAGDFIDQSQELAFSAGHSGLVAALEQVRERLDAVRAGIDADPVRARQRSERFFRVLLSAAARGGALLEDWRRARPLTPEQLPPALRDRFFAADGTVAVYAFPAKTVYDPANLDRLMQEIYAVSPEATGFPATHQVFSKSVVESFTHGTRAAVAVCLLWLALVLRSWRGFVLASMPLLIGGGWMLGLMALGGIRYNYANIIALPLVIALAVDYGVWFSQRWFELEDHSLRQLNRVAGRVIGLAAGTELAGLGAITLANYRGVSTLGVNITIGLLCCLSATLWVAPAIGQLLDSRRKP</sequence>
<evidence type="ECO:0000256" key="3">
    <source>
        <dbReference type="ARBA" id="ARBA00022692"/>
    </source>
</evidence>
<dbReference type="KEGG" id="metu:GNH96_12940"/>
<evidence type="ECO:0000256" key="6">
    <source>
        <dbReference type="SAM" id="Phobius"/>
    </source>
</evidence>
<proteinExistence type="predicted"/>
<evidence type="ECO:0000256" key="4">
    <source>
        <dbReference type="ARBA" id="ARBA00022989"/>
    </source>
</evidence>
<dbReference type="GO" id="GO:0005886">
    <property type="term" value="C:plasma membrane"/>
    <property type="evidence" value="ECO:0007669"/>
    <property type="project" value="UniProtKB-SubCell"/>
</dbReference>
<organism evidence="8 9">
    <name type="scientific">Methylococcus geothermalis</name>
    <dbReference type="NCBI Taxonomy" id="2681310"/>
    <lineage>
        <taxon>Bacteria</taxon>
        <taxon>Pseudomonadati</taxon>
        <taxon>Pseudomonadota</taxon>
        <taxon>Gammaproteobacteria</taxon>
        <taxon>Methylococcales</taxon>
        <taxon>Methylococcaceae</taxon>
        <taxon>Methylococcus</taxon>
    </lineage>
</organism>
<keyword evidence="4 6" id="KW-1133">Transmembrane helix</keyword>
<protein>
    <submittedName>
        <fullName evidence="8">MMPL family transporter</fullName>
    </submittedName>
</protein>
<dbReference type="InterPro" id="IPR004869">
    <property type="entry name" value="MMPL_dom"/>
</dbReference>
<dbReference type="Proteomes" id="UP000503004">
    <property type="component" value="Chromosome"/>
</dbReference>
<dbReference type="EMBL" id="CP046565">
    <property type="protein sequence ID" value="QJD30783.1"/>
    <property type="molecule type" value="Genomic_DNA"/>
</dbReference>
<evidence type="ECO:0000313" key="8">
    <source>
        <dbReference type="EMBL" id="QJD30783.1"/>
    </source>
</evidence>
<dbReference type="InterPro" id="IPR050545">
    <property type="entry name" value="Mycobact_MmpL"/>
</dbReference>
<keyword evidence="9" id="KW-1185">Reference proteome</keyword>
<evidence type="ECO:0000256" key="2">
    <source>
        <dbReference type="ARBA" id="ARBA00022475"/>
    </source>
</evidence>
<feature type="transmembrane region" description="Helical" evidence="6">
    <location>
        <begin position="807"/>
        <end position="828"/>
    </location>
</feature>
<dbReference type="RefSeq" id="WP_169604058.1">
    <property type="nucleotide sequence ID" value="NZ_CP046565.1"/>
</dbReference>
<dbReference type="PANTHER" id="PTHR33406:SF13">
    <property type="entry name" value="MEMBRANE PROTEIN YDFJ"/>
    <property type="match status" value="1"/>
</dbReference>
<name>A0A858QAD3_9GAMM</name>
<evidence type="ECO:0000313" key="9">
    <source>
        <dbReference type="Proteomes" id="UP000503004"/>
    </source>
</evidence>
<dbReference type="NCBIfam" id="NF045600">
    <property type="entry name" value="BstA"/>
    <property type="match status" value="1"/>
</dbReference>
<feature type="transmembrane region" description="Helical" evidence="6">
    <location>
        <begin position="781"/>
        <end position="801"/>
    </location>
</feature>
<keyword evidence="3 6" id="KW-0812">Transmembrane</keyword>
<feature type="transmembrane region" description="Helical" evidence="6">
    <location>
        <begin position="294"/>
        <end position="313"/>
    </location>
</feature>
<feature type="transmembrane region" description="Helical" evidence="6">
    <location>
        <begin position="386"/>
        <end position="410"/>
    </location>
</feature>
<dbReference type="Pfam" id="PF03176">
    <property type="entry name" value="MMPL"/>
    <property type="match status" value="1"/>
</dbReference>
<feature type="domain" description="Membrane transport protein MMPL" evidence="7">
    <location>
        <begin position="216"/>
        <end position="472"/>
    </location>
</feature>
<reference evidence="9" key="1">
    <citation type="submission" date="2019-12" db="EMBL/GenBank/DDBJ databases">
        <authorList>
            <person name="Awala S.I."/>
            <person name="Rhee S.K."/>
        </authorList>
    </citation>
    <scope>NUCLEOTIDE SEQUENCE [LARGE SCALE GENOMIC DNA]</scope>
    <source>
        <strain evidence="9">IM1</strain>
    </source>
</reference>
<feature type="transmembrane region" description="Helical" evidence="6">
    <location>
        <begin position="19"/>
        <end position="36"/>
    </location>
</feature>
<feature type="transmembrane region" description="Helical" evidence="6">
    <location>
        <begin position="467"/>
        <end position="493"/>
    </location>
</feature>
<dbReference type="PANTHER" id="PTHR33406">
    <property type="entry name" value="MEMBRANE PROTEIN MJ1562-RELATED"/>
    <property type="match status" value="1"/>
</dbReference>
<dbReference type="AlphaFoldDB" id="A0A858QAD3"/>
<keyword evidence="2" id="KW-1003">Cell membrane</keyword>
<evidence type="ECO:0000256" key="5">
    <source>
        <dbReference type="ARBA" id="ARBA00023136"/>
    </source>
</evidence>
<feature type="transmembrane region" description="Helical" evidence="6">
    <location>
        <begin position="849"/>
        <end position="869"/>
    </location>
</feature>
<comment type="subcellular location">
    <subcellularLocation>
        <location evidence="1">Cell membrane</location>
        <topology evidence="1">Multi-pass membrane protein</topology>
    </subcellularLocation>
</comment>
<dbReference type="Gene3D" id="1.20.1640.10">
    <property type="entry name" value="Multidrug efflux transporter AcrB transmembrane domain"/>
    <property type="match status" value="2"/>
</dbReference>
<accession>A0A858QAD3</accession>
<evidence type="ECO:0000259" key="7">
    <source>
        <dbReference type="Pfam" id="PF03176"/>
    </source>
</evidence>